<sequence>MHTLIKNAKVMGPQSFTGDILIADGKISALGRHLFAPADATIIDAKNNAVLPGLVDVHVHFREPGFDQKETIKTGAAAAAHGGFTTVVAMPNLDPVPDNVIDLRQLIKKNHSDAKIHVEQFAAITKGLHSNDVADYQALKDAGALGFSNDGVGIQDAATMYQAMQAAARVDAPIVAHIQDDGLMAGGVISTGTKAQAFGLPGINHVSESAQLARDLTLAEATGVHYHACHVSTKQSVELIRDAKARGVNVTAEATPHHLLLDYEHIPANDPNYKMNPPLRAEMDRLALLDGLEDGTIDMIATDHAPHTAEDKAGDFSTAAFGIVGSETAFALLYTSLVKSGRFTLDQLIQWMSTNPAKAFGLPAGTIGIGQPADLTIIDLNKQYKIDANTWLSKGKNSPFIGREVSGQVLYTLADGQIAYEEENK</sequence>
<dbReference type="CDD" id="cd01317">
    <property type="entry name" value="DHOase_IIa"/>
    <property type="match status" value="1"/>
</dbReference>
<evidence type="ECO:0000256" key="1">
    <source>
        <dbReference type="ARBA" id="ARBA00002368"/>
    </source>
</evidence>
<keyword evidence="5 7" id="KW-0862">Zinc</keyword>
<keyword evidence="6 7" id="KW-0665">Pyrimidine biosynthesis</keyword>
<feature type="binding site" evidence="7">
    <location>
        <position position="303"/>
    </location>
    <ligand>
        <name>Zn(2+)</name>
        <dbReference type="ChEBI" id="CHEBI:29105"/>
        <label>1</label>
    </ligand>
</feature>
<feature type="binding site" evidence="7">
    <location>
        <position position="230"/>
    </location>
    <ligand>
        <name>Zn(2+)</name>
        <dbReference type="ChEBI" id="CHEBI:29105"/>
        <label>2</label>
    </ligand>
</feature>
<feature type="binding site" evidence="7">
    <location>
        <position position="177"/>
    </location>
    <ligand>
        <name>Zn(2+)</name>
        <dbReference type="ChEBI" id="CHEBI:29105"/>
        <label>2</label>
    </ligand>
</feature>
<feature type="binding site" evidence="7">
    <location>
        <position position="276"/>
    </location>
    <ligand>
        <name>substrate</name>
    </ligand>
</feature>
<dbReference type="UniPathway" id="UPA00070">
    <property type="reaction ID" value="UER00117"/>
</dbReference>
<comment type="function">
    <text evidence="1 7">Catalyzes the reversible cyclization of carbamoyl aspartate to dihydroorotate.</text>
</comment>
<comment type="catalytic activity">
    <reaction evidence="7">
        <text>(S)-dihydroorotate + H2O = N-carbamoyl-L-aspartate + H(+)</text>
        <dbReference type="Rhea" id="RHEA:24296"/>
        <dbReference type="ChEBI" id="CHEBI:15377"/>
        <dbReference type="ChEBI" id="CHEBI:15378"/>
        <dbReference type="ChEBI" id="CHEBI:30864"/>
        <dbReference type="ChEBI" id="CHEBI:32814"/>
        <dbReference type="EC" id="3.5.2.3"/>
    </reaction>
</comment>
<dbReference type="InterPro" id="IPR032466">
    <property type="entry name" value="Metal_Hydrolase"/>
</dbReference>
<protein>
    <recommendedName>
        <fullName evidence="7">Dihydroorotase</fullName>
        <shortName evidence="7">DHOase</shortName>
        <ecNumber evidence="7">3.5.2.3</ecNumber>
    </recommendedName>
</protein>
<evidence type="ECO:0000256" key="3">
    <source>
        <dbReference type="ARBA" id="ARBA00022723"/>
    </source>
</evidence>
<dbReference type="AlphaFoldDB" id="A0A0R2FMI2"/>
<evidence type="ECO:0000256" key="6">
    <source>
        <dbReference type="ARBA" id="ARBA00022975"/>
    </source>
</evidence>
<dbReference type="InterPro" id="IPR024403">
    <property type="entry name" value="DHOase_cat"/>
</dbReference>
<feature type="binding site" evidence="7">
    <location>
        <position position="150"/>
    </location>
    <ligand>
        <name>Zn(2+)</name>
        <dbReference type="ChEBI" id="CHEBI:29105"/>
        <label>1</label>
    </ligand>
</feature>
<evidence type="ECO:0000313" key="10">
    <source>
        <dbReference type="Proteomes" id="UP000050865"/>
    </source>
</evidence>
<dbReference type="PANTHER" id="PTHR43668:SF2">
    <property type="entry name" value="ALLANTOINASE"/>
    <property type="match status" value="1"/>
</dbReference>
<feature type="binding site" evidence="7">
    <location>
        <begin position="60"/>
        <end position="62"/>
    </location>
    <ligand>
        <name>substrate</name>
    </ligand>
</feature>
<comment type="pathway">
    <text evidence="7">Pyrimidine metabolism; UMP biosynthesis via de novo pathway; (S)-dihydroorotate from bicarbonate: step 3/3.</text>
</comment>
<dbReference type="STRING" id="1423730.FC75_GL000374"/>
<organism evidence="9 10">
    <name type="scientific">Lacticaseibacillus camelliae DSM 22697 = JCM 13995</name>
    <dbReference type="NCBI Taxonomy" id="1423730"/>
    <lineage>
        <taxon>Bacteria</taxon>
        <taxon>Bacillati</taxon>
        <taxon>Bacillota</taxon>
        <taxon>Bacilli</taxon>
        <taxon>Lactobacillales</taxon>
        <taxon>Lactobacillaceae</taxon>
        <taxon>Lacticaseibacillus</taxon>
    </lineage>
</organism>
<dbReference type="Pfam" id="PF12890">
    <property type="entry name" value="DHOase"/>
    <property type="match status" value="1"/>
</dbReference>
<feature type="binding site" evidence="7">
    <location>
        <position position="92"/>
    </location>
    <ligand>
        <name>substrate</name>
    </ligand>
</feature>
<dbReference type="GO" id="GO:0044205">
    <property type="term" value="P:'de novo' UMP biosynthetic process"/>
    <property type="evidence" value="ECO:0007669"/>
    <property type="project" value="UniProtKB-UniRule"/>
</dbReference>
<dbReference type="Gene3D" id="2.30.40.10">
    <property type="entry name" value="Urease, subunit C, domain 1"/>
    <property type="match status" value="1"/>
</dbReference>
<keyword evidence="4 7" id="KW-0378">Hydrolase</keyword>
<dbReference type="GO" id="GO:0004038">
    <property type="term" value="F:allantoinase activity"/>
    <property type="evidence" value="ECO:0007669"/>
    <property type="project" value="TreeGrafter"/>
</dbReference>
<dbReference type="NCBIfam" id="TIGR00857">
    <property type="entry name" value="pyrC_multi"/>
    <property type="match status" value="1"/>
</dbReference>
<dbReference type="InterPro" id="IPR002195">
    <property type="entry name" value="Dihydroorotase_CS"/>
</dbReference>
<dbReference type="GO" id="GO:0008270">
    <property type="term" value="F:zinc ion binding"/>
    <property type="evidence" value="ECO:0007669"/>
    <property type="project" value="UniProtKB-UniRule"/>
</dbReference>
<dbReference type="GO" id="GO:0005737">
    <property type="term" value="C:cytoplasm"/>
    <property type="evidence" value="ECO:0007669"/>
    <property type="project" value="TreeGrafter"/>
</dbReference>
<dbReference type="PROSITE" id="PS00482">
    <property type="entry name" value="DIHYDROOROTASE_1"/>
    <property type="match status" value="1"/>
</dbReference>
<feature type="binding site" evidence="7">
    <location>
        <position position="150"/>
    </location>
    <ligand>
        <name>Zn(2+)</name>
        <dbReference type="ChEBI" id="CHEBI:29105"/>
        <label>2</label>
    </ligand>
</feature>
<feature type="active site" evidence="7">
    <location>
        <position position="303"/>
    </location>
</feature>
<comment type="similarity">
    <text evidence="2 7">Belongs to the metallo-dependent hydrolases superfamily. DHOase family. Class I DHOase subfamily.</text>
</comment>
<dbReference type="PROSITE" id="PS00483">
    <property type="entry name" value="DIHYDROOROTASE_2"/>
    <property type="match status" value="1"/>
</dbReference>
<feature type="binding site" evidence="7">
    <location>
        <begin position="321"/>
        <end position="322"/>
    </location>
    <ligand>
        <name>substrate</name>
    </ligand>
</feature>
<accession>A0A0R2FMI2</accession>
<dbReference type="Proteomes" id="UP000050865">
    <property type="component" value="Unassembled WGS sequence"/>
</dbReference>
<comment type="caution">
    <text evidence="9">The sequence shown here is derived from an EMBL/GenBank/DDBJ whole genome shotgun (WGS) entry which is preliminary data.</text>
</comment>
<feature type="binding site" evidence="7">
    <location>
        <position position="58"/>
    </location>
    <ligand>
        <name>Zn(2+)</name>
        <dbReference type="ChEBI" id="CHEBI:29105"/>
        <label>1</label>
    </ligand>
</feature>
<dbReference type="RefSeq" id="WP_056988939.1">
    <property type="nucleotide sequence ID" value="NZ_AYZJ01000010.1"/>
</dbReference>
<dbReference type="GO" id="GO:0004151">
    <property type="term" value="F:dihydroorotase activity"/>
    <property type="evidence" value="ECO:0007669"/>
    <property type="project" value="UniProtKB-UniRule"/>
</dbReference>
<dbReference type="PANTHER" id="PTHR43668">
    <property type="entry name" value="ALLANTOINASE"/>
    <property type="match status" value="1"/>
</dbReference>
<gene>
    <name evidence="7" type="primary">pyrC</name>
    <name evidence="9" type="ORF">FC75_GL000374</name>
</gene>
<comment type="cofactor">
    <cofactor evidence="7">
        <name>Zn(2+)</name>
        <dbReference type="ChEBI" id="CHEBI:29105"/>
    </cofactor>
    <text evidence="7">Binds 2 Zn(2+) ions per subunit.</text>
</comment>
<keyword evidence="10" id="KW-1185">Reference proteome</keyword>
<evidence type="ECO:0000256" key="4">
    <source>
        <dbReference type="ARBA" id="ARBA00022801"/>
    </source>
</evidence>
<evidence type="ECO:0000313" key="9">
    <source>
        <dbReference type="EMBL" id="KRN25460.1"/>
    </source>
</evidence>
<dbReference type="HAMAP" id="MF_00220_B">
    <property type="entry name" value="PyrC_classI_B"/>
    <property type="match status" value="1"/>
</dbReference>
<dbReference type="SUPFAM" id="SSF51556">
    <property type="entry name" value="Metallo-dependent hydrolases"/>
    <property type="match status" value="1"/>
</dbReference>
<dbReference type="PATRIC" id="fig|1423730.4.peg.393"/>
<dbReference type="GO" id="GO:0006145">
    <property type="term" value="P:purine nucleobase catabolic process"/>
    <property type="evidence" value="ECO:0007669"/>
    <property type="project" value="TreeGrafter"/>
</dbReference>
<dbReference type="EMBL" id="AYZJ01000010">
    <property type="protein sequence ID" value="KRN25460.1"/>
    <property type="molecule type" value="Genomic_DNA"/>
</dbReference>
<evidence type="ECO:0000256" key="5">
    <source>
        <dbReference type="ARBA" id="ARBA00022833"/>
    </source>
</evidence>
<name>A0A0R2FMI2_9LACO</name>
<keyword evidence="3 7" id="KW-0479">Metal-binding</keyword>
<dbReference type="Gene3D" id="3.20.20.140">
    <property type="entry name" value="Metal-dependent hydrolases"/>
    <property type="match status" value="1"/>
</dbReference>
<feature type="binding site" evidence="7">
    <location>
        <position position="60"/>
    </location>
    <ligand>
        <name>Zn(2+)</name>
        <dbReference type="ChEBI" id="CHEBI:29105"/>
        <label>1</label>
    </ligand>
</feature>
<feature type="binding site" evidence="7">
    <location>
        <position position="307"/>
    </location>
    <ligand>
        <name>substrate</name>
    </ligand>
</feature>
<dbReference type="EC" id="3.5.2.3" evidence="7"/>
<dbReference type="InterPro" id="IPR004722">
    <property type="entry name" value="DHOase"/>
</dbReference>
<evidence type="ECO:0000256" key="7">
    <source>
        <dbReference type="HAMAP-Rule" id="MF_00220"/>
    </source>
</evidence>
<feature type="domain" description="Dihydroorotase catalytic" evidence="8">
    <location>
        <begin position="50"/>
        <end position="236"/>
    </location>
</feature>
<dbReference type="SUPFAM" id="SSF51338">
    <property type="entry name" value="Composite domain of metallo-dependent hydrolases"/>
    <property type="match status" value="1"/>
</dbReference>
<reference evidence="9 10" key="1">
    <citation type="journal article" date="2015" name="Genome Announc.">
        <title>Expanding the biotechnology potential of lactobacilli through comparative genomics of 213 strains and associated genera.</title>
        <authorList>
            <person name="Sun Z."/>
            <person name="Harris H.M."/>
            <person name="McCann A."/>
            <person name="Guo C."/>
            <person name="Argimon S."/>
            <person name="Zhang W."/>
            <person name="Yang X."/>
            <person name="Jeffery I.B."/>
            <person name="Cooney J.C."/>
            <person name="Kagawa T.F."/>
            <person name="Liu W."/>
            <person name="Song Y."/>
            <person name="Salvetti E."/>
            <person name="Wrobel A."/>
            <person name="Rasinkangas P."/>
            <person name="Parkhill J."/>
            <person name="Rea M.C."/>
            <person name="O'Sullivan O."/>
            <person name="Ritari J."/>
            <person name="Douillard F.P."/>
            <person name="Paul Ross R."/>
            <person name="Yang R."/>
            <person name="Briner A.E."/>
            <person name="Felis G.E."/>
            <person name="de Vos W.M."/>
            <person name="Barrangou R."/>
            <person name="Klaenhammer T.R."/>
            <person name="Caufield P.W."/>
            <person name="Cui Y."/>
            <person name="Zhang H."/>
            <person name="O'Toole P.W."/>
        </authorList>
    </citation>
    <scope>NUCLEOTIDE SEQUENCE [LARGE SCALE GENOMIC DNA]</scope>
    <source>
        <strain evidence="9 10">DSM 22697</strain>
    </source>
</reference>
<evidence type="ECO:0000256" key="2">
    <source>
        <dbReference type="ARBA" id="ARBA00010286"/>
    </source>
</evidence>
<evidence type="ECO:0000259" key="8">
    <source>
        <dbReference type="Pfam" id="PF12890"/>
    </source>
</evidence>
<dbReference type="InterPro" id="IPR011059">
    <property type="entry name" value="Metal-dep_hydrolase_composite"/>
</dbReference>
<dbReference type="InterPro" id="IPR050138">
    <property type="entry name" value="DHOase/Allantoinase_Hydrolase"/>
</dbReference>
<dbReference type="NCBIfam" id="NF006837">
    <property type="entry name" value="PRK09357.1-2"/>
    <property type="match status" value="1"/>
</dbReference>
<proteinExistence type="inferred from homology"/>